<keyword evidence="7" id="KW-1185">Reference proteome</keyword>
<dbReference type="OrthoDB" id="6283463at2759"/>
<organism evidence="6 7">
    <name type="scientific">Triparma laevis f. longispina</name>
    <dbReference type="NCBI Taxonomy" id="1714387"/>
    <lineage>
        <taxon>Eukaryota</taxon>
        <taxon>Sar</taxon>
        <taxon>Stramenopiles</taxon>
        <taxon>Ochrophyta</taxon>
        <taxon>Bolidophyceae</taxon>
        <taxon>Parmales</taxon>
        <taxon>Triparmaceae</taxon>
        <taxon>Triparma</taxon>
    </lineage>
</organism>
<dbReference type="GO" id="GO:0006355">
    <property type="term" value="P:regulation of DNA-templated transcription"/>
    <property type="evidence" value="ECO:0007669"/>
    <property type="project" value="TreeGrafter"/>
</dbReference>
<feature type="domain" description="CRC" evidence="5">
    <location>
        <begin position="13"/>
        <end position="120"/>
    </location>
</feature>
<comment type="subcellular location">
    <subcellularLocation>
        <location evidence="1">Nucleus</location>
    </subcellularLocation>
</comment>
<dbReference type="Proteomes" id="UP001165122">
    <property type="component" value="Unassembled WGS sequence"/>
</dbReference>
<dbReference type="Pfam" id="PF03638">
    <property type="entry name" value="TCR"/>
    <property type="match status" value="2"/>
</dbReference>
<dbReference type="GO" id="GO:0005634">
    <property type="term" value="C:nucleus"/>
    <property type="evidence" value="ECO:0007669"/>
    <property type="project" value="UniProtKB-SubCell"/>
</dbReference>
<dbReference type="InterPro" id="IPR028307">
    <property type="entry name" value="Lin-54_fam"/>
</dbReference>
<proteinExistence type="inferred from homology"/>
<dbReference type="InterPro" id="IPR033467">
    <property type="entry name" value="Tesmin/TSO1-like_CXC"/>
</dbReference>
<dbReference type="EMBL" id="BRXW01000909">
    <property type="protein sequence ID" value="GMH78733.1"/>
    <property type="molecule type" value="Genomic_DNA"/>
</dbReference>
<evidence type="ECO:0000256" key="1">
    <source>
        <dbReference type="ARBA" id="ARBA00004123"/>
    </source>
</evidence>
<protein>
    <recommendedName>
        <fullName evidence="5">CRC domain-containing protein</fullName>
    </recommendedName>
</protein>
<dbReference type="InterPro" id="IPR005172">
    <property type="entry name" value="CRC"/>
</dbReference>
<feature type="region of interest" description="Disordered" evidence="4">
    <location>
        <begin position="137"/>
        <end position="241"/>
    </location>
</feature>
<dbReference type="PANTHER" id="PTHR12446">
    <property type="entry name" value="TESMIN/TSO1-RELATED"/>
    <property type="match status" value="1"/>
</dbReference>
<dbReference type="PANTHER" id="PTHR12446:SF34">
    <property type="entry name" value="PROTEIN LIN-54 HOMOLOG"/>
    <property type="match status" value="1"/>
</dbReference>
<gene>
    <name evidence="6" type="ORF">TrLO_g1462</name>
</gene>
<evidence type="ECO:0000313" key="7">
    <source>
        <dbReference type="Proteomes" id="UP001165122"/>
    </source>
</evidence>
<name>A0A9W7EJ28_9STRA</name>
<evidence type="ECO:0000259" key="5">
    <source>
        <dbReference type="PROSITE" id="PS51634"/>
    </source>
</evidence>
<dbReference type="SMART" id="SM01114">
    <property type="entry name" value="CXC"/>
    <property type="match status" value="2"/>
</dbReference>
<sequence length="241" mass="26768">MESGAETLARGADKNPCTCKNSKCLKLYCECFAANVFCRDCRCVDCKNIPEFQSERLDRIEFIRRKNPKGFRSKLEGIKHGSGCHCKKSKCLKKYCECFYNNLPCSDEFCSCLKCDNSFGIRAGPVQHDLTVAFASDKGGAKKSGKTSSPPRTPPHSPSKKTKIEDIESTSPTLVYDPNTEKRTGDDVFDLFAPNTPPPKQLSPLPKSPTITFPSPPQHPHPFYEGFAPPSMSLPSPHENR</sequence>
<reference evidence="7" key="1">
    <citation type="journal article" date="2023" name="Commun. Biol.">
        <title>Genome analysis of Parmales, the sister group of diatoms, reveals the evolutionary specialization of diatoms from phago-mixotrophs to photoautotrophs.</title>
        <authorList>
            <person name="Ban H."/>
            <person name="Sato S."/>
            <person name="Yoshikawa S."/>
            <person name="Yamada K."/>
            <person name="Nakamura Y."/>
            <person name="Ichinomiya M."/>
            <person name="Sato N."/>
            <person name="Blanc-Mathieu R."/>
            <person name="Endo H."/>
            <person name="Kuwata A."/>
            <person name="Ogata H."/>
        </authorList>
    </citation>
    <scope>NUCLEOTIDE SEQUENCE [LARGE SCALE GENOMIC DNA]</scope>
    <source>
        <strain evidence="7">NIES 3700</strain>
    </source>
</reference>
<dbReference type="PROSITE" id="PS51634">
    <property type="entry name" value="CRC"/>
    <property type="match status" value="1"/>
</dbReference>
<accession>A0A9W7EJ28</accession>
<evidence type="ECO:0000256" key="3">
    <source>
        <dbReference type="ARBA" id="ARBA00023242"/>
    </source>
</evidence>
<keyword evidence="3" id="KW-0539">Nucleus</keyword>
<evidence type="ECO:0000256" key="4">
    <source>
        <dbReference type="SAM" id="MobiDB-lite"/>
    </source>
</evidence>
<dbReference type="AlphaFoldDB" id="A0A9W7EJ28"/>
<comment type="caution">
    <text evidence="6">The sequence shown here is derived from an EMBL/GenBank/DDBJ whole genome shotgun (WGS) entry which is preliminary data.</text>
</comment>
<evidence type="ECO:0000313" key="6">
    <source>
        <dbReference type="EMBL" id="GMH78733.1"/>
    </source>
</evidence>
<comment type="similarity">
    <text evidence="2">Belongs to the lin-54 family.</text>
</comment>
<evidence type="ECO:0000256" key="2">
    <source>
        <dbReference type="ARBA" id="ARBA00007267"/>
    </source>
</evidence>